<keyword evidence="4" id="KW-0233">DNA recombination</keyword>
<dbReference type="CDD" id="cd00569">
    <property type="entry name" value="HTH_Hin_like"/>
    <property type="match status" value="1"/>
</dbReference>
<evidence type="ECO:0000256" key="4">
    <source>
        <dbReference type="ARBA" id="ARBA00023172"/>
    </source>
</evidence>
<gene>
    <name evidence="6" type="ORF">R3Q16_32340</name>
</gene>
<dbReference type="PROSITE" id="PS00398">
    <property type="entry name" value="RECOMBINASES_2"/>
    <property type="match status" value="1"/>
</dbReference>
<dbReference type="Gene3D" id="1.10.10.60">
    <property type="entry name" value="Homeodomain-like"/>
    <property type="match status" value="1"/>
</dbReference>
<keyword evidence="7" id="KW-1185">Reference proteome</keyword>
<accession>A0ABU4C4A2</accession>
<keyword evidence="2" id="KW-0229">DNA integration</keyword>
<dbReference type="Gene3D" id="3.40.50.1390">
    <property type="entry name" value="Resolvase, N-terminal catalytic domain"/>
    <property type="match status" value="1"/>
</dbReference>
<evidence type="ECO:0000256" key="3">
    <source>
        <dbReference type="ARBA" id="ARBA00023125"/>
    </source>
</evidence>
<protein>
    <submittedName>
        <fullName evidence="6">Recombinase family protein</fullName>
    </submittedName>
</protein>
<organism evidence="6 7">
    <name type="scientific">Rhodococcus globerulus</name>
    <dbReference type="NCBI Taxonomy" id="33008"/>
    <lineage>
        <taxon>Bacteria</taxon>
        <taxon>Bacillati</taxon>
        <taxon>Actinomycetota</taxon>
        <taxon>Actinomycetes</taxon>
        <taxon>Mycobacteriales</taxon>
        <taxon>Nocardiaceae</taxon>
        <taxon>Rhodococcus</taxon>
    </lineage>
</organism>
<evidence type="ECO:0000313" key="6">
    <source>
        <dbReference type="EMBL" id="MDV6271307.1"/>
    </source>
</evidence>
<dbReference type="RefSeq" id="WP_317545751.1">
    <property type="nucleotide sequence ID" value="NZ_JAWLKB010000038.1"/>
</dbReference>
<dbReference type="PANTHER" id="PTHR30461">
    <property type="entry name" value="DNA-INVERTASE FROM LAMBDOID PROPHAGE"/>
    <property type="match status" value="1"/>
</dbReference>
<dbReference type="PROSITE" id="PS51736">
    <property type="entry name" value="RECOMBINASES_3"/>
    <property type="match status" value="1"/>
</dbReference>
<dbReference type="CDD" id="cd03768">
    <property type="entry name" value="SR_ResInv"/>
    <property type="match status" value="1"/>
</dbReference>
<dbReference type="SUPFAM" id="SSF46689">
    <property type="entry name" value="Homeodomain-like"/>
    <property type="match status" value="1"/>
</dbReference>
<dbReference type="Pfam" id="PF00239">
    <property type="entry name" value="Resolvase"/>
    <property type="match status" value="1"/>
</dbReference>
<dbReference type="PANTHER" id="PTHR30461:SF2">
    <property type="entry name" value="SERINE RECOMBINASE PINE-RELATED"/>
    <property type="match status" value="1"/>
</dbReference>
<proteinExistence type="inferred from homology"/>
<dbReference type="EMBL" id="JAWLKB010000038">
    <property type="protein sequence ID" value="MDV6271307.1"/>
    <property type="molecule type" value="Genomic_DNA"/>
</dbReference>
<dbReference type="Pfam" id="PF02796">
    <property type="entry name" value="HTH_7"/>
    <property type="match status" value="1"/>
</dbReference>
<dbReference type="SUPFAM" id="SSF53041">
    <property type="entry name" value="Resolvase-like"/>
    <property type="match status" value="1"/>
</dbReference>
<dbReference type="InterPro" id="IPR036162">
    <property type="entry name" value="Resolvase-like_N_sf"/>
</dbReference>
<dbReference type="InterPro" id="IPR006119">
    <property type="entry name" value="Resolv_N"/>
</dbReference>
<sequence>MPNNSGNHRYIRVSGTDQVLDLQRDALAAIPCDRVWEEVASGAKDDRPVLLDLLGHLREGDTVVVWRLDRLGRSLKHLIETVEDLQRRGIAFRSLTESIDTSSAGGMLIFQIFGALAQFERTLIQERTAAGLAAARARGRIGGQPKRIDPAKARVIRQMLAAGTPKTEIAQVLGIGRATLYRHLAETVVS</sequence>
<dbReference type="InterPro" id="IPR050639">
    <property type="entry name" value="SSR_resolvase"/>
</dbReference>
<reference evidence="6 7" key="1">
    <citation type="submission" date="2023-10" db="EMBL/GenBank/DDBJ databases">
        <title>Development of a sustainable strategy for remediation of hydrocarbon-contaminated territories based on the waste exchange concept.</title>
        <authorList>
            <person name="Krivoruchko A."/>
        </authorList>
    </citation>
    <scope>NUCLEOTIDE SEQUENCE [LARGE SCALE GENOMIC DNA]</scope>
    <source>
        <strain evidence="6 7">IEGM 1203</strain>
    </source>
</reference>
<dbReference type="Proteomes" id="UP001185927">
    <property type="component" value="Unassembled WGS sequence"/>
</dbReference>
<keyword evidence="3" id="KW-0238">DNA-binding</keyword>
<dbReference type="SMART" id="SM00857">
    <property type="entry name" value="Resolvase"/>
    <property type="match status" value="1"/>
</dbReference>
<feature type="domain" description="Resolvase/invertase-type recombinase catalytic" evidence="5">
    <location>
        <begin position="6"/>
        <end position="139"/>
    </location>
</feature>
<dbReference type="InterPro" id="IPR006118">
    <property type="entry name" value="Recombinase_CS"/>
</dbReference>
<evidence type="ECO:0000256" key="1">
    <source>
        <dbReference type="ARBA" id="ARBA00009913"/>
    </source>
</evidence>
<comment type="similarity">
    <text evidence="1">Belongs to the site-specific recombinase resolvase family.</text>
</comment>
<dbReference type="InterPro" id="IPR009057">
    <property type="entry name" value="Homeodomain-like_sf"/>
</dbReference>
<comment type="caution">
    <text evidence="6">The sequence shown here is derived from an EMBL/GenBank/DDBJ whole genome shotgun (WGS) entry which is preliminary data.</text>
</comment>
<evidence type="ECO:0000256" key="2">
    <source>
        <dbReference type="ARBA" id="ARBA00022908"/>
    </source>
</evidence>
<dbReference type="InterPro" id="IPR006120">
    <property type="entry name" value="Resolvase_HTH_dom"/>
</dbReference>
<name>A0ABU4C4A2_RHOGO</name>
<evidence type="ECO:0000259" key="5">
    <source>
        <dbReference type="PROSITE" id="PS51736"/>
    </source>
</evidence>
<evidence type="ECO:0000313" key="7">
    <source>
        <dbReference type="Proteomes" id="UP001185927"/>
    </source>
</evidence>